<reference evidence="2 3" key="1">
    <citation type="submission" date="2024-09" db="EMBL/GenBank/DDBJ databases">
        <authorList>
            <person name="Sun Q."/>
            <person name="Mori K."/>
        </authorList>
    </citation>
    <scope>NUCLEOTIDE SEQUENCE [LARGE SCALE GENOMIC DNA]</scope>
    <source>
        <strain evidence="2 3">JCM 4362</strain>
    </source>
</reference>
<comment type="caution">
    <text evidence="2">The sequence shown here is derived from an EMBL/GenBank/DDBJ whole genome shotgun (WGS) entry which is preliminary data.</text>
</comment>
<organism evidence="2 3">
    <name type="scientific">Streptomyces cremeus</name>
    <dbReference type="NCBI Taxonomy" id="66881"/>
    <lineage>
        <taxon>Bacteria</taxon>
        <taxon>Bacillati</taxon>
        <taxon>Actinomycetota</taxon>
        <taxon>Actinomycetes</taxon>
        <taxon>Kitasatosporales</taxon>
        <taxon>Streptomycetaceae</taxon>
        <taxon>Streptomyces</taxon>
    </lineage>
</organism>
<gene>
    <name evidence="2" type="ORF">ACFFTU_22210</name>
</gene>
<evidence type="ECO:0000313" key="3">
    <source>
        <dbReference type="Proteomes" id="UP001589718"/>
    </source>
</evidence>
<keyword evidence="3" id="KW-1185">Reference proteome</keyword>
<proteinExistence type="predicted"/>
<dbReference type="EMBL" id="JBHMCR010000013">
    <property type="protein sequence ID" value="MFB9522661.1"/>
    <property type="molecule type" value="Genomic_DNA"/>
</dbReference>
<name>A0ABV5PJE7_STRCM</name>
<sequence length="73" mass="7370">MTEAALTGAALTGAALTGAALAAKALPDPVTHIVPAAATTTALRTRRDTSFDIREKPSETSEPGGFAGLAPHW</sequence>
<dbReference type="Proteomes" id="UP001589718">
    <property type="component" value="Unassembled WGS sequence"/>
</dbReference>
<accession>A0ABV5PJE7</accession>
<feature type="compositionally biased region" description="Basic and acidic residues" evidence="1">
    <location>
        <begin position="45"/>
        <end position="59"/>
    </location>
</feature>
<feature type="region of interest" description="Disordered" evidence="1">
    <location>
        <begin position="45"/>
        <end position="73"/>
    </location>
</feature>
<dbReference type="RefSeq" id="WP_380837398.1">
    <property type="nucleotide sequence ID" value="NZ_BAAAXE010000013.1"/>
</dbReference>
<evidence type="ECO:0000256" key="1">
    <source>
        <dbReference type="SAM" id="MobiDB-lite"/>
    </source>
</evidence>
<protein>
    <submittedName>
        <fullName evidence="2">Uncharacterized protein</fullName>
    </submittedName>
</protein>
<evidence type="ECO:0000313" key="2">
    <source>
        <dbReference type="EMBL" id="MFB9522661.1"/>
    </source>
</evidence>